<feature type="signal peptide" evidence="2">
    <location>
        <begin position="1"/>
        <end position="19"/>
    </location>
</feature>
<dbReference type="Proteomes" id="UP000317169">
    <property type="component" value="Unassembled WGS sequence"/>
</dbReference>
<feature type="region of interest" description="Disordered" evidence="1">
    <location>
        <begin position="296"/>
        <end position="317"/>
    </location>
</feature>
<accession>A0A507ZT45</accession>
<comment type="caution">
    <text evidence="3">The sequence shown here is derived from an EMBL/GenBank/DDBJ whole genome shotgun (WGS) entry which is preliminary data.</text>
</comment>
<gene>
    <name evidence="3" type="ORF">FKR84_02820</name>
</gene>
<name>A0A507ZT45_9FLAO</name>
<organism evidence="3 4">
    <name type="scientific">Haloflavibacter putidus</name>
    <dbReference type="NCBI Taxonomy" id="2576776"/>
    <lineage>
        <taxon>Bacteria</taxon>
        <taxon>Pseudomonadati</taxon>
        <taxon>Bacteroidota</taxon>
        <taxon>Flavobacteriia</taxon>
        <taxon>Flavobacteriales</taxon>
        <taxon>Flavobacteriaceae</taxon>
        <taxon>Haloflavibacter</taxon>
    </lineage>
</organism>
<sequence length="317" mass="35871">MRKPLFLLVLFFSFSPLFAQYTETINSDRPGESQGAFAVGTQVLQLEAGGKFGSDEHNLLNTETNQFGVDYALRYGIFLEQLEISIRGTYLNSEVSMPVGGLIEKNSYANFESNTIGVKYLAFDPFKHLSDPKANLYSWKANNTKFKWRDLIPAVAVYAGLNVLSDDNPYLPPGQDAMSPKFAAITQHNWGRWVFVTNLIADMPTSDFPSYAGIFTLTHSINSRYSVFGEYQAIKSDFYADNIARLGGAFLLTKNLQFDLSGLINFKDTPSRWKVAMGVSYRLDMHSEDEIIIKNRNDKKKEEEEKEKEIEIEAQPE</sequence>
<keyword evidence="4" id="KW-1185">Reference proteome</keyword>
<proteinExistence type="predicted"/>
<feature type="compositionally biased region" description="Basic and acidic residues" evidence="1">
    <location>
        <begin position="296"/>
        <end position="311"/>
    </location>
</feature>
<dbReference type="RefSeq" id="WP_141420677.1">
    <property type="nucleotide sequence ID" value="NZ_VIAR01000002.1"/>
</dbReference>
<evidence type="ECO:0000256" key="1">
    <source>
        <dbReference type="SAM" id="MobiDB-lite"/>
    </source>
</evidence>
<dbReference type="OrthoDB" id="1421312at2"/>
<dbReference type="Pfam" id="PF13557">
    <property type="entry name" value="Phenol_MetA_deg"/>
    <property type="match status" value="1"/>
</dbReference>
<evidence type="ECO:0000256" key="2">
    <source>
        <dbReference type="SAM" id="SignalP"/>
    </source>
</evidence>
<keyword evidence="2" id="KW-0732">Signal</keyword>
<evidence type="ECO:0000313" key="3">
    <source>
        <dbReference type="EMBL" id="TQD40147.1"/>
    </source>
</evidence>
<feature type="chain" id="PRO_5021237099" evidence="2">
    <location>
        <begin position="20"/>
        <end position="317"/>
    </location>
</feature>
<reference evidence="3 4" key="1">
    <citation type="submission" date="2019-06" db="EMBL/GenBank/DDBJ databases">
        <title>Flavibacter putida gen. nov., sp. nov., a novel marine bacterium of the family Flavobacteriaceae isolated from coastal seawater.</title>
        <authorList>
            <person name="Feng X."/>
        </authorList>
    </citation>
    <scope>NUCLEOTIDE SEQUENCE [LARGE SCALE GENOMIC DNA]</scope>
    <source>
        <strain evidence="3 4">PLHSN227</strain>
    </source>
</reference>
<evidence type="ECO:0000313" key="4">
    <source>
        <dbReference type="Proteomes" id="UP000317169"/>
    </source>
</evidence>
<dbReference type="InterPro" id="IPR025737">
    <property type="entry name" value="FApF"/>
</dbReference>
<dbReference type="AlphaFoldDB" id="A0A507ZT45"/>
<dbReference type="EMBL" id="VIAR01000002">
    <property type="protein sequence ID" value="TQD40147.1"/>
    <property type="molecule type" value="Genomic_DNA"/>
</dbReference>
<protein>
    <submittedName>
        <fullName evidence="3">Transporter</fullName>
    </submittedName>
</protein>